<dbReference type="InterPro" id="IPR037873">
    <property type="entry name" value="BamE-like"/>
</dbReference>
<evidence type="ECO:0000256" key="1">
    <source>
        <dbReference type="ARBA" id="ARBA00022729"/>
    </source>
</evidence>
<feature type="signal peptide" evidence="2">
    <location>
        <begin position="1"/>
        <end position="22"/>
    </location>
</feature>
<gene>
    <name evidence="3" type="ORF">Q3V30_06285</name>
</gene>
<dbReference type="RefSeq" id="WP_306211450.1">
    <property type="nucleotide sequence ID" value="NZ_CP132353.1"/>
</dbReference>
<evidence type="ECO:0000313" key="3">
    <source>
        <dbReference type="EMBL" id="WLS80087.1"/>
    </source>
</evidence>
<feature type="chain" id="PRO_5041440008" description="Outer membrane protein assembly factor BamE" evidence="2">
    <location>
        <begin position="23"/>
        <end position="98"/>
    </location>
</feature>
<dbReference type="PROSITE" id="PS51257">
    <property type="entry name" value="PROKAR_LIPOPROTEIN"/>
    <property type="match status" value="1"/>
</dbReference>
<dbReference type="Proteomes" id="UP001228139">
    <property type="component" value="Chromosome"/>
</dbReference>
<organism evidence="3 4">
    <name type="scientific">Erwinia pyri</name>
    <dbReference type="NCBI Taxonomy" id="3062598"/>
    <lineage>
        <taxon>Bacteria</taxon>
        <taxon>Pseudomonadati</taxon>
        <taxon>Pseudomonadota</taxon>
        <taxon>Gammaproteobacteria</taxon>
        <taxon>Enterobacterales</taxon>
        <taxon>Erwiniaceae</taxon>
        <taxon>Erwinia</taxon>
    </lineage>
</organism>
<dbReference type="AlphaFoldDB" id="A0AA50DMZ4"/>
<name>A0AA50DMZ4_9GAMM</name>
<reference evidence="3 4" key="1">
    <citation type="submission" date="2023-07" db="EMBL/GenBank/DDBJ databases">
        <title>Pathogenic bacteria of pear tree diseases.</title>
        <authorList>
            <person name="Zhang Z."/>
            <person name="He L."/>
            <person name="Huang R."/>
        </authorList>
    </citation>
    <scope>NUCLEOTIDE SEQUENCE [LARGE SCALE GENOMIC DNA]</scope>
    <source>
        <strain evidence="3 4">DE2</strain>
    </source>
</reference>
<evidence type="ECO:0008006" key="5">
    <source>
        <dbReference type="Google" id="ProtNLM"/>
    </source>
</evidence>
<keyword evidence="4" id="KW-1185">Reference proteome</keyword>
<evidence type="ECO:0000313" key="4">
    <source>
        <dbReference type="Proteomes" id="UP001228139"/>
    </source>
</evidence>
<dbReference type="Gene3D" id="3.30.1450.10">
    <property type="match status" value="1"/>
</dbReference>
<dbReference type="KEGG" id="epi:Q3V30_06285"/>
<accession>A0AA50DMZ4</accession>
<proteinExistence type="predicted"/>
<keyword evidence="1 2" id="KW-0732">Signal</keyword>
<dbReference type="EMBL" id="CP132353">
    <property type="protein sequence ID" value="WLS80087.1"/>
    <property type="molecule type" value="Genomic_DNA"/>
</dbReference>
<protein>
    <recommendedName>
        <fullName evidence="5">Outer membrane protein assembly factor BamE</fullName>
    </recommendedName>
</protein>
<evidence type="ECO:0000256" key="2">
    <source>
        <dbReference type="SAM" id="SignalP"/>
    </source>
</evidence>
<sequence length="98" mass="10799">MKTRCLALLLLFAVAGCTSSSGKDFDDTKLAKIHYGQTSRQQLIDLFGEPTSETPYPEGHLLMMWSYSQAKAMSTTEGKTLTVQLDDGKVKSYTVSKT</sequence>